<feature type="transmembrane region" description="Helical" evidence="1">
    <location>
        <begin position="32"/>
        <end position="57"/>
    </location>
</feature>
<dbReference type="PANTHER" id="PTHR30121:SF6">
    <property type="entry name" value="SLR6007 PROTEIN"/>
    <property type="match status" value="1"/>
</dbReference>
<gene>
    <name evidence="3" type="ORF">AKL21_10970</name>
</gene>
<dbReference type="RefSeq" id="WP_010746384.1">
    <property type="nucleotide sequence ID" value="NZ_LHUG01000012.1"/>
</dbReference>
<dbReference type="InterPro" id="IPR051162">
    <property type="entry name" value="T4SS_component"/>
</dbReference>
<dbReference type="InterPro" id="IPR027417">
    <property type="entry name" value="P-loop_NTPase"/>
</dbReference>
<keyword evidence="1" id="KW-0812">Transmembrane</keyword>
<evidence type="ECO:0000259" key="2">
    <source>
        <dbReference type="Pfam" id="PF12696"/>
    </source>
</evidence>
<evidence type="ECO:0000313" key="3">
    <source>
        <dbReference type="EMBL" id="PAB00071.1"/>
    </source>
</evidence>
<sequence>MQENNFFNGLFQSKNPSKGTNQPPQRTKYQQLLLAFCFVGVLLYPFSFAGVIPLLVVQTIDKKEKAAHVYDMDYESFLKRGSSLFFSLAFLFFILNLLSFTLWIPRGYFSAYLFFPLNLLHTSLQFSWETIVALVLGGCGMGSIFVSFSAFIAKRKVVSKEEERKQILQSKDYKKRKKEKFKESQRYTEEHERAYETAIETMDFALYEQLKKQFLIGTSEFGLPYIMDFDEFNQHALIPATTGSGKTVLLQLFVQYAAKFNMPAILIDGKGARDTLEAMQAIAGYYDKEVRAFTDDGDMRYNPVEHGNDISIRDKLVTLAETESVFYSGAAKALLQVTIQLLDEFKGADVHLSGDTETTTGIERSLPFVQKFLLPRNVLHLFADAILPNNPKLFEIEVEKKSERPKKKAAKEVTQILDDSGVQTENENQEEVKKSQVKDSKFRNIFQQGDTQPETETIVLNRETLDLDSYYLLLKRNLKYLPKNEETGENVKRKLFERLFIRYEHKDSPFYLYETSEALQTNLNMLLDSKLGELFDTKGAENKLDIQEIARQNEIVYVSLNGLIYKEYIRTLAQMLVGDVNYFASEMYRKNQSKGILVLFDEPASYLNEAFIDMVNKGRGAGVHAIFSPQTMADIAKLGDKLQEQLVGNVNTLIIGKTNEPGEAEYWSNTMGTYEDIEVTSMIEQEEGYSDVGKADWTGERGTKRNVDRFKINPNAIKALRTGEFIVSRTAKNVDEPPQTVYVRNALDWLQKNKSNENK</sequence>
<accession>A0A267HNY1</accession>
<organism evidence="3 4">
    <name type="scientific">Enterococcus canintestini</name>
    <dbReference type="NCBI Taxonomy" id="317010"/>
    <lineage>
        <taxon>Bacteria</taxon>
        <taxon>Bacillati</taxon>
        <taxon>Bacillota</taxon>
        <taxon>Bacilli</taxon>
        <taxon>Lactobacillales</taxon>
        <taxon>Enterococcaceae</taxon>
        <taxon>Enterococcus</taxon>
    </lineage>
</organism>
<keyword evidence="4" id="KW-1185">Reference proteome</keyword>
<evidence type="ECO:0000313" key="4">
    <source>
        <dbReference type="Proteomes" id="UP000216797"/>
    </source>
</evidence>
<dbReference type="EMBL" id="LHUG01000012">
    <property type="protein sequence ID" value="PAB00071.1"/>
    <property type="molecule type" value="Genomic_DNA"/>
</dbReference>
<keyword evidence="1" id="KW-0472">Membrane</keyword>
<feature type="domain" description="TraD/TraG TraM recognition site" evidence="2">
    <location>
        <begin position="597"/>
        <end position="681"/>
    </location>
</feature>
<dbReference type="Pfam" id="PF12696">
    <property type="entry name" value="TraG-D_C"/>
    <property type="match status" value="1"/>
</dbReference>
<dbReference type="PANTHER" id="PTHR30121">
    <property type="entry name" value="UNCHARACTERIZED PROTEIN YJGR-RELATED"/>
    <property type="match status" value="1"/>
</dbReference>
<name>A0A267HNY1_9ENTE</name>
<feature type="transmembrane region" description="Helical" evidence="1">
    <location>
        <begin position="84"/>
        <end position="106"/>
    </location>
</feature>
<keyword evidence="1" id="KW-1133">Transmembrane helix</keyword>
<dbReference type="Proteomes" id="UP000216797">
    <property type="component" value="Unassembled WGS sequence"/>
</dbReference>
<dbReference type="AlphaFoldDB" id="A0A267HNY1"/>
<evidence type="ECO:0000256" key="1">
    <source>
        <dbReference type="SAM" id="Phobius"/>
    </source>
</evidence>
<comment type="caution">
    <text evidence="3">The sequence shown here is derived from an EMBL/GenBank/DDBJ whole genome shotgun (WGS) entry which is preliminary data.</text>
</comment>
<dbReference type="Gene3D" id="3.40.50.300">
    <property type="entry name" value="P-loop containing nucleotide triphosphate hydrolases"/>
    <property type="match status" value="2"/>
</dbReference>
<feature type="transmembrane region" description="Helical" evidence="1">
    <location>
        <begin position="126"/>
        <end position="153"/>
    </location>
</feature>
<proteinExistence type="predicted"/>
<dbReference type="SUPFAM" id="SSF52540">
    <property type="entry name" value="P-loop containing nucleoside triphosphate hydrolases"/>
    <property type="match status" value="1"/>
</dbReference>
<reference evidence="3 4" key="1">
    <citation type="submission" date="2015-08" db="EMBL/GenBank/DDBJ databases">
        <title>Enterococcus genome sequence.</title>
        <authorList>
            <person name="Acedo J.Z."/>
            <person name="Vederas J.C."/>
        </authorList>
    </citation>
    <scope>NUCLEOTIDE SEQUENCE [LARGE SCALE GENOMIC DNA]</scope>
    <source>
        <strain evidence="3 4">49</strain>
    </source>
</reference>
<protein>
    <submittedName>
        <fullName evidence="3">Type VI secretion protein</fullName>
    </submittedName>
</protein>
<dbReference type="InterPro" id="IPR032689">
    <property type="entry name" value="TraG-D_C"/>
</dbReference>